<accession>A0A8S5P8J0</accession>
<evidence type="ECO:0000313" key="2">
    <source>
        <dbReference type="EMBL" id="DAE02925.1"/>
    </source>
</evidence>
<dbReference type="EMBL" id="BK015355">
    <property type="protein sequence ID" value="DAE02925.1"/>
    <property type="molecule type" value="Genomic_DNA"/>
</dbReference>
<feature type="compositionally biased region" description="Low complexity" evidence="1">
    <location>
        <begin position="22"/>
        <end position="40"/>
    </location>
</feature>
<feature type="region of interest" description="Disordered" evidence="1">
    <location>
        <begin position="128"/>
        <end position="152"/>
    </location>
</feature>
<organism evidence="2">
    <name type="scientific">Siphoviridae sp. ct8Hx23</name>
    <dbReference type="NCBI Taxonomy" id="2825360"/>
    <lineage>
        <taxon>Viruses</taxon>
        <taxon>Duplodnaviria</taxon>
        <taxon>Heunggongvirae</taxon>
        <taxon>Uroviricota</taxon>
        <taxon>Caudoviricetes</taxon>
    </lineage>
</organism>
<name>A0A8S5P8J0_9CAUD</name>
<proteinExistence type="predicted"/>
<reference evidence="2" key="1">
    <citation type="journal article" date="2021" name="Proc. Natl. Acad. Sci. U.S.A.">
        <title>A Catalog of Tens of Thousands of Viruses from Human Metagenomes Reveals Hidden Associations with Chronic Diseases.</title>
        <authorList>
            <person name="Tisza M.J."/>
            <person name="Buck C.B."/>
        </authorList>
    </citation>
    <scope>NUCLEOTIDE SEQUENCE</scope>
    <source>
        <strain evidence="2">Ct8Hx23</strain>
    </source>
</reference>
<sequence>MAGFQRNYTPQYGGVFKTPAGKATASAGAGGASPRAQAPGVMPRDDQPVDLSGLGGLLYWMGQAPEGSIRMDMISDPTKTREATPDQVTAGIASMTPEERAAADASPFKVDYGLHLERPVFTDTRTGEVVADPRKGPDMAGTNGPTYYDRQGNVVPGPDASWWDRLLYNVGKWF</sequence>
<evidence type="ECO:0000256" key="1">
    <source>
        <dbReference type="SAM" id="MobiDB-lite"/>
    </source>
</evidence>
<protein>
    <submittedName>
        <fullName evidence="2">Uncharacterized protein</fullName>
    </submittedName>
</protein>
<feature type="region of interest" description="Disordered" evidence="1">
    <location>
        <begin position="22"/>
        <end position="43"/>
    </location>
</feature>